<evidence type="ECO:0000256" key="2">
    <source>
        <dbReference type="ARBA" id="ARBA00022694"/>
    </source>
</evidence>
<dbReference type="Pfam" id="PF01876">
    <property type="entry name" value="RNase_P_p30"/>
    <property type="match status" value="1"/>
</dbReference>
<keyword evidence="2 6" id="KW-0819">tRNA processing</keyword>
<dbReference type="AlphaFoldDB" id="A0ABD5X2Q2"/>
<organism evidence="7 8">
    <name type="scientific">Halovenus rubra</name>
    <dbReference type="NCBI Taxonomy" id="869890"/>
    <lineage>
        <taxon>Archaea</taxon>
        <taxon>Methanobacteriati</taxon>
        <taxon>Methanobacteriota</taxon>
        <taxon>Stenosarchaea group</taxon>
        <taxon>Halobacteria</taxon>
        <taxon>Halobacteriales</taxon>
        <taxon>Haloarculaceae</taxon>
        <taxon>Halovenus</taxon>
    </lineage>
</organism>
<dbReference type="Proteomes" id="UP001596414">
    <property type="component" value="Unassembled WGS sequence"/>
</dbReference>
<dbReference type="GO" id="GO:0004526">
    <property type="term" value="F:ribonuclease P activity"/>
    <property type="evidence" value="ECO:0007669"/>
    <property type="project" value="UniProtKB-UniRule"/>
</dbReference>
<keyword evidence="3 6" id="KW-0540">Nuclease</keyword>
<comment type="subunit">
    <text evidence="6">Consists of a catalytic RNA component and at least 4-5 protein subunits.</text>
</comment>
<comment type="similarity">
    <text evidence="6">Belongs to the eukaryotic/archaeal RNase P protein component 3 family.</text>
</comment>
<dbReference type="GO" id="GO:0030677">
    <property type="term" value="C:ribonuclease P complex"/>
    <property type="evidence" value="ECO:0007669"/>
    <property type="project" value="UniProtKB-UniRule"/>
</dbReference>
<name>A0ABD5X2Q2_9EURY</name>
<evidence type="ECO:0000256" key="5">
    <source>
        <dbReference type="ARBA" id="ARBA00022801"/>
    </source>
</evidence>
<protein>
    <recommendedName>
        <fullName evidence="6">Ribonuclease P protein component 3</fullName>
        <shortName evidence="6">RNase P component 3</shortName>
        <ecNumber evidence="6">3.1.26.5</ecNumber>
    </recommendedName>
    <alternativeName>
        <fullName evidence="6">Rpp30</fullName>
    </alternativeName>
</protein>
<dbReference type="RefSeq" id="WP_267636519.1">
    <property type="nucleotide sequence ID" value="NZ_JAODIY010000004.1"/>
</dbReference>
<dbReference type="SUPFAM" id="SSF89550">
    <property type="entry name" value="PHP domain-like"/>
    <property type="match status" value="1"/>
</dbReference>
<dbReference type="EC" id="3.1.26.5" evidence="6"/>
<keyword evidence="5 6" id="KW-0378">Hydrolase</keyword>
<keyword evidence="4 6" id="KW-0255">Endonuclease</keyword>
<evidence type="ECO:0000313" key="7">
    <source>
        <dbReference type="EMBL" id="MFC7125257.1"/>
    </source>
</evidence>
<evidence type="ECO:0000256" key="1">
    <source>
        <dbReference type="ARBA" id="ARBA00022490"/>
    </source>
</evidence>
<dbReference type="Gene3D" id="3.20.20.140">
    <property type="entry name" value="Metal-dependent hydrolases"/>
    <property type="match status" value="1"/>
</dbReference>
<keyword evidence="1 6" id="KW-0963">Cytoplasm</keyword>
<dbReference type="InterPro" id="IPR023539">
    <property type="entry name" value="RNase_P_comp-3_arc"/>
</dbReference>
<gene>
    <name evidence="6" type="primary">rnp3</name>
    <name evidence="7" type="ORF">ACFQJ7_04280</name>
</gene>
<dbReference type="InterPro" id="IPR016195">
    <property type="entry name" value="Pol/histidinol_Pase-like"/>
</dbReference>
<reference evidence="7 8" key="1">
    <citation type="journal article" date="2014" name="Int. J. Syst. Evol. Microbiol.">
        <title>Complete genome sequence of Corynebacterium casei LMG S-19264T (=DSM 44701T), isolated from a smear-ripened cheese.</title>
        <authorList>
            <consortium name="US DOE Joint Genome Institute (JGI-PGF)"/>
            <person name="Walter F."/>
            <person name="Albersmeier A."/>
            <person name="Kalinowski J."/>
            <person name="Ruckert C."/>
        </authorList>
    </citation>
    <scope>NUCLEOTIDE SEQUENCE [LARGE SCALE GENOMIC DNA]</scope>
    <source>
        <strain evidence="7 8">CGMCC 4.7215</strain>
    </source>
</reference>
<dbReference type="GO" id="GO:0005737">
    <property type="term" value="C:cytoplasm"/>
    <property type="evidence" value="ECO:0007669"/>
    <property type="project" value="UniProtKB-SubCell"/>
</dbReference>
<comment type="catalytic activity">
    <reaction evidence="6">
        <text>Endonucleolytic cleavage of RNA, removing 5'-extranucleotides from tRNA precursor.</text>
        <dbReference type="EC" id="3.1.26.5"/>
    </reaction>
</comment>
<sequence>MYEAVHAYPDGESTVARHALTASEYGFDGLVVRNHGGSPASYDPEVVAKTYDIDVVPAVEIRATDPSEASGYLGSHREQTTLVVVHGGTPKMNRFAVEQSAVDVLAHPMAGDGDFNHVLANEAVDNDVSIEFNLRGVLRDAGGTRVQTLSDLQKLREIVDYYDVPYVVSADPTTHLQLRAPQELEAVGSAVGLSSDDVRAGLTEWGRLVDRNRARQSDSFVQPGVRRVDTETSQLDE</sequence>
<dbReference type="InterPro" id="IPR002738">
    <property type="entry name" value="RNase_P_p30"/>
</dbReference>
<dbReference type="EMBL" id="JBHSZQ010000004">
    <property type="protein sequence ID" value="MFC7125257.1"/>
    <property type="molecule type" value="Genomic_DNA"/>
</dbReference>
<comment type="subcellular location">
    <subcellularLocation>
        <location evidence="6">Cytoplasm</location>
    </subcellularLocation>
</comment>
<accession>A0ABD5X2Q2</accession>
<proteinExistence type="inferred from homology"/>
<comment type="function">
    <text evidence="6">Part of ribonuclease P, a protein complex that generates mature tRNA molecules by cleaving their 5'-ends.</text>
</comment>
<comment type="caution">
    <text evidence="7">The sequence shown here is derived from an EMBL/GenBank/DDBJ whole genome shotgun (WGS) entry which is preliminary data.</text>
</comment>
<evidence type="ECO:0000256" key="3">
    <source>
        <dbReference type="ARBA" id="ARBA00022722"/>
    </source>
</evidence>
<evidence type="ECO:0000256" key="4">
    <source>
        <dbReference type="ARBA" id="ARBA00022759"/>
    </source>
</evidence>
<dbReference type="GO" id="GO:0001682">
    <property type="term" value="P:tRNA 5'-leader removal"/>
    <property type="evidence" value="ECO:0007669"/>
    <property type="project" value="UniProtKB-UniRule"/>
</dbReference>
<evidence type="ECO:0000313" key="8">
    <source>
        <dbReference type="Proteomes" id="UP001596414"/>
    </source>
</evidence>
<dbReference type="HAMAP" id="MF_00756">
    <property type="entry name" value="RNase_P_3"/>
    <property type="match status" value="1"/>
</dbReference>
<evidence type="ECO:0000256" key="6">
    <source>
        <dbReference type="HAMAP-Rule" id="MF_00756"/>
    </source>
</evidence>